<feature type="compositionally biased region" description="Polar residues" evidence="1">
    <location>
        <begin position="1777"/>
        <end position="1805"/>
    </location>
</feature>
<feature type="compositionally biased region" description="Polar residues" evidence="1">
    <location>
        <begin position="809"/>
        <end position="824"/>
    </location>
</feature>
<feature type="compositionally biased region" description="Low complexity" evidence="1">
    <location>
        <begin position="1576"/>
        <end position="1613"/>
    </location>
</feature>
<feature type="compositionally biased region" description="Basic and acidic residues" evidence="1">
    <location>
        <begin position="932"/>
        <end position="980"/>
    </location>
</feature>
<feature type="compositionally biased region" description="Low complexity" evidence="1">
    <location>
        <begin position="1005"/>
        <end position="1019"/>
    </location>
</feature>
<feature type="region of interest" description="Disordered" evidence="1">
    <location>
        <begin position="1353"/>
        <end position="1377"/>
    </location>
</feature>
<evidence type="ECO:0000313" key="3">
    <source>
        <dbReference type="Proteomes" id="UP001465976"/>
    </source>
</evidence>
<feature type="compositionally biased region" description="Polar residues" evidence="1">
    <location>
        <begin position="888"/>
        <end position="898"/>
    </location>
</feature>
<feature type="compositionally biased region" description="Polar residues" evidence="1">
    <location>
        <begin position="1466"/>
        <end position="1477"/>
    </location>
</feature>
<feature type="compositionally biased region" description="Basic and acidic residues" evidence="1">
    <location>
        <begin position="668"/>
        <end position="681"/>
    </location>
</feature>
<feature type="compositionally biased region" description="Low complexity" evidence="1">
    <location>
        <begin position="1360"/>
        <end position="1374"/>
    </location>
</feature>
<organism evidence="2 3">
    <name type="scientific">Marasmius crinis-equi</name>
    <dbReference type="NCBI Taxonomy" id="585013"/>
    <lineage>
        <taxon>Eukaryota</taxon>
        <taxon>Fungi</taxon>
        <taxon>Dikarya</taxon>
        <taxon>Basidiomycota</taxon>
        <taxon>Agaricomycotina</taxon>
        <taxon>Agaricomycetes</taxon>
        <taxon>Agaricomycetidae</taxon>
        <taxon>Agaricales</taxon>
        <taxon>Marasmiineae</taxon>
        <taxon>Marasmiaceae</taxon>
        <taxon>Marasmius</taxon>
    </lineage>
</organism>
<gene>
    <name evidence="2" type="ORF">V5O48_006599</name>
</gene>
<feature type="region of interest" description="Disordered" evidence="1">
    <location>
        <begin position="1407"/>
        <end position="1429"/>
    </location>
</feature>
<feature type="compositionally biased region" description="Low complexity" evidence="1">
    <location>
        <begin position="274"/>
        <end position="350"/>
    </location>
</feature>
<feature type="compositionally biased region" description="Basic and acidic residues" evidence="1">
    <location>
        <begin position="1618"/>
        <end position="1632"/>
    </location>
</feature>
<feature type="compositionally biased region" description="Low complexity" evidence="1">
    <location>
        <begin position="700"/>
        <end position="743"/>
    </location>
</feature>
<dbReference type="Proteomes" id="UP001465976">
    <property type="component" value="Unassembled WGS sequence"/>
</dbReference>
<feature type="compositionally biased region" description="Polar residues" evidence="1">
    <location>
        <begin position="831"/>
        <end position="852"/>
    </location>
</feature>
<keyword evidence="3" id="KW-1185">Reference proteome</keyword>
<feature type="compositionally biased region" description="Low complexity" evidence="1">
    <location>
        <begin position="853"/>
        <end position="864"/>
    </location>
</feature>
<feature type="region of interest" description="Disordered" evidence="1">
    <location>
        <begin position="1281"/>
        <end position="1323"/>
    </location>
</feature>
<accession>A0ABR3FJX9</accession>
<feature type="compositionally biased region" description="Polar residues" evidence="1">
    <location>
        <begin position="380"/>
        <end position="435"/>
    </location>
</feature>
<feature type="compositionally biased region" description="Polar residues" evidence="1">
    <location>
        <begin position="532"/>
        <end position="542"/>
    </location>
</feature>
<feature type="compositionally biased region" description="Low complexity" evidence="1">
    <location>
        <begin position="470"/>
        <end position="503"/>
    </location>
</feature>
<feature type="region of interest" description="Disordered" evidence="1">
    <location>
        <begin position="1462"/>
        <end position="1481"/>
    </location>
</feature>
<feature type="compositionally biased region" description="Polar residues" evidence="1">
    <location>
        <begin position="206"/>
        <end position="220"/>
    </location>
</feature>
<evidence type="ECO:0000313" key="2">
    <source>
        <dbReference type="EMBL" id="KAL0575368.1"/>
    </source>
</evidence>
<feature type="compositionally biased region" description="Basic and acidic residues" evidence="1">
    <location>
        <begin position="625"/>
        <end position="654"/>
    </location>
</feature>
<feature type="compositionally biased region" description="Basic and acidic residues" evidence="1">
    <location>
        <begin position="99"/>
        <end position="109"/>
    </location>
</feature>
<feature type="compositionally biased region" description="Low complexity" evidence="1">
    <location>
        <begin position="1218"/>
        <end position="1250"/>
    </location>
</feature>
<feature type="compositionally biased region" description="Polar residues" evidence="1">
    <location>
        <begin position="359"/>
        <end position="369"/>
    </location>
</feature>
<feature type="compositionally biased region" description="Basic residues" evidence="1">
    <location>
        <begin position="1194"/>
        <end position="1206"/>
    </location>
</feature>
<proteinExistence type="predicted"/>
<feature type="compositionally biased region" description="Low complexity" evidence="1">
    <location>
        <begin position="55"/>
        <end position="88"/>
    </location>
</feature>
<feature type="region of interest" description="Disordered" evidence="1">
    <location>
        <begin position="1666"/>
        <end position="1835"/>
    </location>
</feature>
<feature type="compositionally biased region" description="Basic and acidic residues" evidence="1">
    <location>
        <begin position="1184"/>
        <end position="1193"/>
    </location>
</feature>
<feature type="region of interest" description="Disordered" evidence="1">
    <location>
        <begin position="1556"/>
        <end position="1641"/>
    </location>
</feature>
<feature type="compositionally biased region" description="Polar residues" evidence="1">
    <location>
        <begin position="786"/>
        <end position="795"/>
    </location>
</feature>
<protein>
    <submittedName>
        <fullName evidence="2">Uncharacterized protein</fullName>
    </submittedName>
</protein>
<sequence length="1873" mass="196120">MTSRTNSSLPRPRTKSTSTSTATPLSPSSSSTAFRPTLPSALLASHNAKSRLVQPPSLSFSSAPSANTSPSNTTSTSSLSTERGSSSSARLRKPSPGVGKREKSREEVIPAKPLLQKQISAPLFRAGEPSSFRVGYGVQSEKRDEQRVPRIQPAGDSAPDGSGLGSPSTSAVAVGGVGRRTGSIKRKAAPGLDAEDEKLLSEKPPRSTQRGPEIATSSRLSITPASSSAAIPRPRTISGPGALPQPSSSTVLAGQTTTARSSVARQRVTSVIAPLSSNSSPTTSPPSMRKPTSRVTSTAISSATTTSSAPSPGTRLRTPSTPAKPNTSSSTPSTVASPPNTPPTVSSVSPKLPPKSPARSSSQLPTSPLRSGLIPPASPPTSSNPRTTRSAPSSVRRLSQLGVPSTSVKPATPATHSSVYTNTGANGSSFSSRPAPTSLPPGAQAPRVPGQSAPRPSVNVSATQPILRRPSLATLPSTSSTKSAPAAATATNPTPATSLATSPGIPQRRIRVPSLVSSTPSVTSPAPKPATGSSVTPANPTTAPFPRQRYTSLPQKPQEPSLPTAPPASVTSLRKPTSTPSMSTPASFARSQPPARNRGLLFPPLDSGEESSGSVYSQISVSGGEDGKVEVEDGMKREFGREEAREATDRKRTLETGVTIPNNTSSTSEDRPPRTHEDLRAAKTTVVSGTMQSGVREAARQASVASSSSTSQASPSSASTTPRTSSTSTPATTPSTSPPQLSSMLKTRAPHTTLPAISTVPLPTTGSVEASPRILPEGPPLRLLKSSFSDSSLRTPNGIKPMGPRSPVSPRSTTELAPTPTSLRPSPPKIESNQSFSSLISVYTSNNHGHTPSNASVASSTQSSDTRYSRYPAPAPGSIFGLGAFTGSERSTSDSGSKMQRKPIPSFADSLDTFGIGGSGSSATDESEVEAEVERPKRDKNEQRIMGEERKEKGLSSRTVRAGDRDGFSGMEDKDGRTVGDDPGGATEDGPSTPQAKKPLPSPWSPASSSNPNPSPGLSQRETSPIPPSASQNSRSIRRRASQGLAPLTISPHQLPQPRLSPNRNSPVPHMLGTENMKRLLSKPAIVSGYSSQSDSDRRPSSPVFTRAVPNSPRRRFASETNHPYAMEREKGYRSAPDATPKKSNIGASDWVPPWEVDGDTSVAGSTPPSDSRGLLGRSASLVRKSEDGEVRVKEKKPRNVLRKPSVKASSNEKLRAPGSGSSTRLPSPSPSPSRGGNSPSSRGSSPIPGVVVAPSPAIRSPAEEIKMAYKQQAARRDLLERNFNVQKPAQGRVAEERLDMRAETGTEGKQEKRARVSESTVAVTPSIVKEAPVPAATQTSAYKSEVAYSAVNQNGKADPGTPRTPRTPYTGIGPKTGTLVAIGREEDSFLPSFSSTPNFASQLVVENDPERPVKPPPDPRAARPSLQERRLSLKRPLAVIDDATNLRISLDRPPKAFIDGDFPSVSRTPRSATCTSPGVKGGKGGLWGLMKRISGGGLRDKYQVGDGECSPSTVPPPVPALPKGINAIILADTSAKTASASASWGSIPHTDIVSASGKTIRPRRSLGDTRPQVISNSTTGQSPSSASSTMGSASASNRRSTTTRSSSPVSSSFNRPGESRTSHSSYGDEKPPLPSARSPNTFSLQQHILSPSELSRLEINFEQEYEKRQRSQPTVTRPSLSSVPTSTSVETTSRSNASQDDWMIVATPADDNPPFSLPLPPHRKPRSSSPSAAQFPNKSPKLSRPGTAPGPAPLASKAVKNSRKTSMPAAPANYPTLFSSMSDDGHGTPQQQALPPGRKSTSSIPKPAGGKLPQQGVVFREGPRSRTLTEEEKAEKWDDLLLRSDMAGGTLQLRTTDRLESDALLGESDGER</sequence>
<feature type="compositionally biased region" description="Low complexity" evidence="1">
    <location>
        <begin position="611"/>
        <end position="623"/>
    </location>
</feature>
<name>A0ABR3FJX9_9AGAR</name>
<feature type="region of interest" description="Disordered" evidence="1">
    <location>
        <begin position="1"/>
        <end position="1260"/>
    </location>
</feature>
<feature type="compositionally biased region" description="Low complexity" evidence="1">
    <location>
        <begin position="221"/>
        <end position="236"/>
    </location>
</feature>
<feature type="compositionally biased region" description="Low complexity" evidence="1">
    <location>
        <begin position="576"/>
        <end position="585"/>
    </location>
</feature>
<feature type="compositionally biased region" description="Low complexity" evidence="1">
    <location>
        <begin position="7"/>
        <end position="37"/>
    </location>
</feature>
<evidence type="ECO:0000256" key="1">
    <source>
        <dbReference type="SAM" id="MobiDB-lite"/>
    </source>
</evidence>
<comment type="caution">
    <text evidence="2">The sequence shown here is derived from an EMBL/GenBank/DDBJ whole genome shotgun (WGS) entry which is preliminary data.</text>
</comment>
<feature type="compositionally biased region" description="Basic and acidic residues" evidence="1">
    <location>
        <begin position="1822"/>
        <end position="1835"/>
    </location>
</feature>
<reference evidence="2 3" key="1">
    <citation type="submission" date="2024-02" db="EMBL/GenBank/DDBJ databases">
        <title>A draft genome for the cacao thread blight pathogen Marasmius crinis-equi.</title>
        <authorList>
            <person name="Cohen S.P."/>
            <person name="Baruah I.K."/>
            <person name="Amoako-Attah I."/>
            <person name="Bukari Y."/>
            <person name="Meinhardt L.W."/>
            <person name="Bailey B.A."/>
        </authorList>
    </citation>
    <scope>NUCLEOTIDE SEQUENCE [LARGE SCALE GENOMIC DNA]</scope>
    <source>
        <strain evidence="2 3">GH-76</strain>
    </source>
</reference>
<feature type="compositionally biased region" description="Polar residues" evidence="1">
    <location>
        <begin position="245"/>
        <end position="269"/>
    </location>
</feature>
<feature type="compositionally biased region" description="Basic and acidic residues" evidence="1">
    <location>
        <begin position="1294"/>
        <end position="1317"/>
    </location>
</feature>
<dbReference type="EMBL" id="JBAHYK010000311">
    <property type="protein sequence ID" value="KAL0575368.1"/>
    <property type="molecule type" value="Genomic_DNA"/>
</dbReference>
<feature type="compositionally biased region" description="Low complexity" evidence="1">
    <location>
        <begin position="1674"/>
        <end position="1696"/>
    </location>
</feature>
<feature type="compositionally biased region" description="Low complexity" evidence="1">
    <location>
        <begin position="512"/>
        <end position="531"/>
    </location>
</feature>